<dbReference type="PANTHER" id="PTHR24412:SF489">
    <property type="entry name" value="RING FINGER DOMAIN AND KELCH REPEAT-CONTAINING PROTEIN DDB_G0271372"/>
    <property type="match status" value="1"/>
</dbReference>
<evidence type="ECO:0000313" key="4">
    <source>
        <dbReference type="Proteomes" id="UP000199111"/>
    </source>
</evidence>
<keyword evidence="1" id="KW-0880">Kelch repeat</keyword>
<keyword evidence="2" id="KW-0677">Repeat</keyword>
<protein>
    <submittedName>
        <fullName evidence="3">Uncharacterized protein</fullName>
    </submittedName>
</protein>
<name>A0A1I3H5B5_9ACTN</name>
<gene>
    <name evidence="3" type="ORF">SAMN05216275_102363</name>
</gene>
<dbReference type="Proteomes" id="UP000199111">
    <property type="component" value="Unassembled WGS sequence"/>
</dbReference>
<dbReference type="GeneID" id="96296694"/>
<evidence type="ECO:0000313" key="3">
    <source>
        <dbReference type="EMBL" id="SFI30968.1"/>
    </source>
</evidence>
<dbReference type="EMBL" id="FOQY01000002">
    <property type="protein sequence ID" value="SFI30968.1"/>
    <property type="molecule type" value="Genomic_DNA"/>
</dbReference>
<dbReference type="PANTHER" id="PTHR24412">
    <property type="entry name" value="KELCH PROTEIN"/>
    <property type="match status" value="1"/>
</dbReference>
<accession>A0A1I3H5B5</accession>
<keyword evidence="4" id="KW-1185">Reference proteome</keyword>
<evidence type="ECO:0000256" key="2">
    <source>
        <dbReference type="ARBA" id="ARBA00022737"/>
    </source>
</evidence>
<dbReference type="Gene3D" id="2.120.10.80">
    <property type="entry name" value="Kelch-type beta propeller"/>
    <property type="match status" value="1"/>
</dbReference>
<dbReference type="RefSeq" id="WP_093885672.1">
    <property type="nucleotide sequence ID" value="NZ_FOQY01000002.1"/>
</dbReference>
<evidence type="ECO:0000256" key="1">
    <source>
        <dbReference type="ARBA" id="ARBA00022441"/>
    </source>
</evidence>
<sequence length="450" mass="50442">MPDESTSQDQAGAEADAPAAWQAIPYSVSHEEAQRISQEYLDKARKEFEEQTSRLPQADQDRARQIETQLNANGMQVYANARWWGFEIVLNAAAAEAAAEISELVGEIVAMAVRPRLLGRLIELSFQIRALIIQAIGRHHGCRLVSPWFAPGMLLPISLAPRQDTSLWWTAMNTSHTWSDNERFPGHLSRSNPALAEFRGRLYVVHRGDRDESLWWTAYDPGSNEGWSDNVAFPAHRSADGPALAVYNNFLYCVHRGGGNDRSLWWTRFDGNRWSPDTRMNGASSRGPALATFNGMLYCAYRDANSDQMWWTRFNGTSWSNDQPFGSHFTASNPALAVYAGVLYCVFRGGGSDQHLWWTSFDGARWSAARRLPAHRSAEGPALAVFNNRLYCVHRGSGDQSLWWTSFNGSSWSLDTRLPGHLSAQGPAIVSYREPYGTEDQLFCVHRGHG</sequence>
<reference evidence="4" key="1">
    <citation type="submission" date="2016-10" db="EMBL/GenBank/DDBJ databases">
        <authorList>
            <person name="Varghese N."/>
            <person name="Submissions S."/>
        </authorList>
    </citation>
    <scope>NUCLEOTIDE SEQUENCE [LARGE SCALE GENOMIC DNA]</scope>
    <source>
        <strain evidence="4">CGMCC 4.2126</strain>
    </source>
</reference>
<dbReference type="AlphaFoldDB" id="A0A1I3H5B5"/>
<dbReference type="InterPro" id="IPR015915">
    <property type="entry name" value="Kelch-typ_b-propeller"/>
</dbReference>
<dbReference type="SUPFAM" id="SSF89372">
    <property type="entry name" value="Fucose-specific lectin"/>
    <property type="match status" value="1"/>
</dbReference>
<proteinExistence type="predicted"/>
<organism evidence="3 4">
    <name type="scientific">Streptosporangium canum</name>
    <dbReference type="NCBI Taxonomy" id="324952"/>
    <lineage>
        <taxon>Bacteria</taxon>
        <taxon>Bacillati</taxon>
        <taxon>Actinomycetota</taxon>
        <taxon>Actinomycetes</taxon>
        <taxon>Streptosporangiales</taxon>
        <taxon>Streptosporangiaceae</taxon>
        <taxon>Streptosporangium</taxon>
    </lineage>
</organism>